<dbReference type="PANTHER" id="PTHR34452">
    <property type="entry name" value="MYOSIN HEAVY CHAIN-RELATED PROTEIN"/>
    <property type="match status" value="1"/>
</dbReference>
<evidence type="ECO:0000256" key="4">
    <source>
        <dbReference type="ARBA" id="ARBA00022898"/>
    </source>
</evidence>
<reference evidence="10" key="1">
    <citation type="journal article" date="2017" name="Plant J.">
        <title>The pomegranate (Punica granatum L.) genome and the genomics of punicalagin biosynthesis.</title>
        <authorList>
            <person name="Qin G."/>
            <person name="Xu C."/>
            <person name="Ming R."/>
            <person name="Tang H."/>
            <person name="Guyot R."/>
            <person name="Kramer E.M."/>
            <person name="Hu Y."/>
            <person name="Yi X."/>
            <person name="Qi Y."/>
            <person name="Xu X."/>
            <person name="Gao Z."/>
            <person name="Pan H."/>
            <person name="Jian J."/>
            <person name="Tian Y."/>
            <person name="Yue Z."/>
            <person name="Xu Y."/>
        </authorList>
    </citation>
    <scope>NUCLEOTIDE SEQUENCE [LARGE SCALE GENOMIC DNA]</scope>
    <source>
        <strain evidence="10">cv. Dabenzi</strain>
    </source>
</reference>
<dbReference type="InterPro" id="IPR019448">
    <property type="entry name" value="NT-C2"/>
</dbReference>
<feature type="coiled-coil region" evidence="6">
    <location>
        <begin position="875"/>
        <end position="934"/>
    </location>
</feature>
<keyword evidence="3" id="KW-0808">Transferase</keyword>
<comment type="cofactor">
    <cofactor evidence="1">
        <name>pyridoxal 5'-phosphate</name>
        <dbReference type="ChEBI" id="CHEBI:597326"/>
    </cofactor>
</comment>
<proteinExistence type="inferred from homology"/>
<evidence type="ECO:0000256" key="5">
    <source>
        <dbReference type="ARBA" id="ARBA00061511"/>
    </source>
</evidence>
<dbReference type="InterPro" id="IPR019942">
    <property type="entry name" value="DapL/ALD1"/>
</dbReference>
<evidence type="ECO:0000256" key="1">
    <source>
        <dbReference type="ARBA" id="ARBA00001933"/>
    </source>
</evidence>
<dbReference type="Gene3D" id="3.40.640.10">
    <property type="entry name" value="Type I PLP-dependent aspartate aminotransferase-like (Major domain)"/>
    <property type="match status" value="1"/>
</dbReference>
<dbReference type="FunFam" id="3.40.640.10:FF:000099">
    <property type="entry name" value="LL-diaminopimelate aminotransferase, chloroplastic"/>
    <property type="match status" value="1"/>
</dbReference>
<feature type="coiled-coil region" evidence="6">
    <location>
        <begin position="1909"/>
        <end position="1943"/>
    </location>
</feature>
<evidence type="ECO:0000256" key="2">
    <source>
        <dbReference type="ARBA" id="ARBA00022576"/>
    </source>
</evidence>
<feature type="region of interest" description="Disordered" evidence="7">
    <location>
        <begin position="539"/>
        <end position="572"/>
    </location>
</feature>
<keyword evidence="4" id="KW-0663">Pyridoxal phosphate</keyword>
<dbReference type="InterPro" id="IPR004839">
    <property type="entry name" value="Aminotransferase_I/II_large"/>
</dbReference>
<dbReference type="EMBL" id="MTKT01002371">
    <property type="protein sequence ID" value="OWM79920.1"/>
    <property type="molecule type" value="Genomic_DNA"/>
</dbReference>
<dbReference type="GO" id="GO:0009862">
    <property type="term" value="P:systemic acquired resistance, salicylic acid mediated signaling pathway"/>
    <property type="evidence" value="ECO:0007669"/>
    <property type="project" value="UniProtKB-ARBA"/>
</dbReference>
<keyword evidence="2" id="KW-0032">Aminotransferase</keyword>
<dbReference type="Proteomes" id="UP000197138">
    <property type="component" value="Unassembled WGS sequence"/>
</dbReference>
<dbReference type="NCBIfam" id="TIGR03542">
    <property type="entry name" value="DAPAT_plant"/>
    <property type="match status" value="1"/>
</dbReference>
<gene>
    <name evidence="9" type="ORF">CDL15_Pgr006224</name>
</gene>
<protein>
    <recommendedName>
        <fullName evidence="8">C2 NT-type domain-containing protein</fullName>
    </recommendedName>
</protein>
<feature type="region of interest" description="Disordered" evidence="7">
    <location>
        <begin position="591"/>
        <end position="643"/>
    </location>
</feature>
<dbReference type="InterPro" id="IPR015424">
    <property type="entry name" value="PyrdxlP-dep_Trfase"/>
</dbReference>
<evidence type="ECO:0000256" key="7">
    <source>
        <dbReference type="SAM" id="MobiDB-lite"/>
    </source>
</evidence>
<feature type="compositionally biased region" description="Polar residues" evidence="7">
    <location>
        <begin position="543"/>
        <end position="555"/>
    </location>
</feature>
<evidence type="ECO:0000313" key="10">
    <source>
        <dbReference type="Proteomes" id="UP000197138"/>
    </source>
</evidence>
<name>A0A218X5H6_PUNGR</name>
<evidence type="ECO:0000256" key="6">
    <source>
        <dbReference type="SAM" id="Coils"/>
    </source>
</evidence>
<dbReference type="InterPro" id="IPR015422">
    <property type="entry name" value="PyrdxlP-dep_Trfase_small"/>
</dbReference>
<evidence type="ECO:0000313" key="9">
    <source>
        <dbReference type="EMBL" id="OWM79920.1"/>
    </source>
</evidence>
<dbReference type="GO" id="GO:0008483">
    <property type="term" value="F:transaminase activity"/>
    <property type="evidence" value="ECO:0007669"/>
    <property type="project" value="UniProtKB-KW"/>
</dbReference>
<dbReference type="PANTHER" id="PTHR34452:SF1">
    <property type="entry name" value="SPORULATION-SPECIFIC PROTEIN"/>
    <property type="match status" value="1"/>
</dbReference>
<dbReference type="InterPro" id="IPR015421">
    <property type="entry name" value="PyrdxlP-dep_Trfase_major"/>
</dbReference>
<dbReference type="PROSITE" id="PS51840">
    <property type="entry name" value="C2_NT"/>
    <property type="match status" value="1"/>
</dbReference>
<feature type="coiled-coil region" evidence="6">
    <location>
        <begin position="672"/>
        <end position="748"/>
    </location>
</feature>
<feature type="compositionally biased region" description="Basic and acidic residues" evidence="7">
    <location>
        <begin position="617"/>
        <end position="628"/>
    </location>
</feature>
<feature type="coiled-coil region" evidence="6">
    <location>
        <begin position="1814"/>
        <end position="1883"/>
    </location>
</feature>
<organism evidence="9 10">
    <name type="scientific">Punica granatum</name>
    <name type="common">Pomegranate</name>
    <dbReference type="NCBI Taxonomy" id="22663"/>
    <lineage>
        <taxon>Eukaryota</taxon>
        <taxon>Viridiplantae</taxon>
        <taxon>Streptophyta</taxon>
        <taxon>Embryophyta</taxon>
        <taxon>Tracheophyta</taxon>
        <taxon>Spermatophyta</taxon>
        <taxon>Magnoliopsida</taxon>
        <taxon>eudicotyledons</taxon>
        <taxon>Gunneridae</taxon>
        <taxon>Pentapetalae</taxon>
        <taxon>rosids</taxon>
        <taxon>malvids</taxon>
        <taxon>Myrtales</taxon>
        <taxon>Lythraceae</taxon>
        <taxon>Punica</taxon>
    </lineage>
</organism>
<feature type="coiled-coil region" evidence="6">
    <location>
        <begin position="1481"/>
        <end position="1558"/>
    </location>
</feature>
<accession>A0A218X5H6</accession>
<dbReference type="Pfam" id="PF10358">
    <property type="entry name" value="NT-C2"/>
    <property type="match status" value="1"/>
</dbReference>
<comment type="caution">
    <text evidence="9">The sequence shown here is derived from an EMBL/GenBank/DDBJ whole genome shotgun (WGS) entry which is preliminary data.</text>
</comment>
<dbReference type="Pfam" id="PF00155">
    <property type="entry name" value="Aminotran_1_2"/>
    <property type="match status" value="1"/>
</dbReference>
<feature type="domain" description="C2 NT-type" evidence="8">
    <location>
        <begin position="388"/>
        <end position="523"/>
    </location>
</feature>
<evidence type="ECO:0000256" key="3">
    <source>
        <dbReference type="ARBA" id="ARBA00022679"/>
    </source>
</evidence>
<comment type="similarity">
    <text evidence="5">Belongs to the class-I pyridoxal-phosphate-dependent aminotransferase family. LL-diaminopimelate aminotransferase subfamily.</text>
</comment>
<feature type="coiled-coil region" evidence="6">
    <location>
        <begin position="2026"/>
        <end position="2158"/>
    </location>
</feature>
<feature type="coiled-coil region" evidence="6">
    <location>
        <begin position="1626"/>
        <end position="1757"/>
    </location>
</feature>
<sequence>MAIARAMYKDMGVKWEEVFVSDGAQCDISRVQMLLGSRVTVAVPDPSFPAYVDSSIILGQAGKFEEETRKHQNIVYMRCYPDNNFFPDLENTPRTDIIFFCSPNNPTGAAATRSQLEQLVEFARANGSIIVHDSAYSAYISDGSPRSIFEIPGAKEVAIEISSFSKFAGFTGVRLGWTVVPEELSYSNGFPAIKDFNRIVCTCFNGASNIAQAGGLACLSPDGRQALNKVIEFYRDNAMILVDAFESLGIKAYGGKNSPYAWVHFPGSSSWDVFDDILEKTHIVTVPGVGFGPGGEEYLRVSAFGNRETMLEASKRLKTLYNHFKKGEIVDSGLTKFAGFGPATGLRSGNIFLLLPPSPPHRSISAQAFTSAAFRVVQIVSPLSRITRWKPEKTKTKVVFRLQFHATHIPQSGWDKLFITFIPADSGKATAKTTKANVRNGICKWADPIYETTRLLQDLRTKHFDEKLYKFVVSMGSSRSSLLGEATINLADYADALKPSSVALPLQGCDSGSILHVTVQLLTSKTGFREFEQQRELRERGLLTTSDHNSRNESATGRLLSSGVTISDHAENSRVNLNPQLRDHSLHEDDAAQNEDHVGSPIAFDGSSNTSGSLYADKQDAPSPHEIDSQNSDQKYPPTHGTRDWINSWGSEFSGDNDLAIAYEESRLRGSLDSAETSLHELKLELSSLQSHADELGMEAQKFAQQLAAEMASGENLAREVAILKTECSKFKREIEVLKDNNNKLRSQNNGRKSAANVEEPIYQDLQLRWLKGLLLVEDKLRELQNKACFGFDDTDLRVLGSDLESMLMMLKDLKQGTGQVISSLNFVALEGGPALKELVVDSNSHDSEELKSRFGLGTDLYQPESMLHHSVDITNSMKNRIDELVRELEESKAEKESLVQKMGQMECYYEAFIQELEGNQRHMLGELQNLRSEHSACLYAVSSTNAEMERMRQDMNDKLILRTEEKHELNVLNKELERRAVTAEAALKRARLNYSIAVGQLQKDLELLSSQVSAMYEANQNLIKEAIQDPEEVNPAGTYKSRALLQKKQNLGGEALLDDLRRSLSLQEELYRKVEEEVRDMHYENMCLDIFSKILRETLLEAVSDMGVKMNEKDEMTKQLGFYKKSNDVLMLKLQNTLDEVESLKKEQIALSAKFYDMTQWNENLEASLRSVTDENGCLMQKITELDNLLRKETGESSDLRNGNIALQEKLVNLTHELHEVECVKKNLEMRVGNLQEEMQGLLKAYDEKVSRLTEEKEVLAKEREMTHASFSTSESAKENLEKVVSDLQEKMQALLVCHDERLSQLMKEVEGVTKERDTAHALLSALEPAKENLEKIVGDLLQKLHILLINHDKNFDVASLDLFALVSQLGEFQETAQQKISRLMGEIEALATERDEARASLGLSESAKENLQKLVDNLEEKLRDLLVVHHKNCGGTSRDLFDVVSQIGEAQRGVYQRISDLIGEAEVLARERDVAQASLSSSESERDNLKNVVSVLQEKLRSLIISYDENVNGSSLDLINALSQLEEFQNTARRRISELMEENKVLTRDRDSANASLSQSESDICAVKERFECDLRDMLSKINTSDTLVRKLQSELEIIAGRLNSCLKDEEIYEEQQKVLIADLDRFKAELEQLILKNADLAENTLSLQNLGEELEKSKLAVEEYAEDNRSLMESLREETEESARLVSELTKLRESLLCLNEELQRERGCREEMENTITNLAAQLNETRSRLPDFDQQHSELVQLRQLVSNLESEKLRLCNLLLQKEESIKVASQESFSIKHLEDQLFEMQGHLIASDAQLVYTGAQYWTLIEDVVQQLKLSERNLADLNDKHLNMESRLNHSLANEVHLIEENAELSRNLESLRTELEAAAAQNRVLIGNNDALALELEEHRRRNEVLDGIILEGNRKHEFQIERLMQRLASSEEEIDSLIVSNEELQVELLVLKDKLCEHCRELTLMEKEYKELSERLSAQVLKTVEFKNLSIHLRELKETAESEWAKARQKKEAESPPFAVQESLRIAFIKEQYESKVQELKQQLSISKKHSEEMLLKLQDAVDESENRKRIEASNLRRNEELSMKILDLESELQEIVTDKREKAKVYDCMKAEMECSLISLECCKEEKQKLEASLQECCEEKSKIEAELAQVKELLESSKTQSGISEISLAETANSERRSVDRAFSLYGDEADSCSSPIAEMHTKQDSVSRGENGVQSLALVNGENFLDSDAKDLALVNDHFKVQGLRSSMENLNKELEKMKNENWLLPHEDHQFDPKFPDLERELMQLDKANQELGSIYPSFNDLGGGGNALERVLALEIELAGALQAKKSFQSSFLRQHSDEAAIYKSFRDINELIRDMLELKGRYSAVESELKEMHGRYSQLSLQFAEVEGERQKLVMTLKCVRPSKKALSLNRSPSASLGENPL</sequence>
<keyword evidence="6" id="KW-0175">Coiled coil</keyword>
<feature type="coiled-coil region" evidence="6">
    <location>
        <begin position="1212"/>
        <end position="1299"/>
    </location>
</feature>
<feature type="coiled-coil region" evidence="6">
    <location>
        <begin position="1375"/>
        <end position="1430"/>
    </location>
</feature>
<dbReference type="GO" id="GO:0030170">
    <property type="term" value="F:pyridoxal phosphate binding"/>
    <property type="evidence" value="ECO:0007669"/>
    <property type="project" value="InterPro"/>
</dbReference>
<dbReference type="SUPFAM" id="SSF53383">
    <property type="entry name" value="PLP-dependent transferases"/>
    <property type="match status" value="1"/>
</dbReference>
<feature type="coiled-coil region" evidence="6">
    <location>
        <begin position="1128"/>
        <end position="1155"/>
    </location>
</feature>
<evidence type="ECO:0000259" key="8">
    <source>
        <dbReference type="PROSITE" id="PS51840"/>
    </source>
</evidence>
<dbReference type="CDD" id="cd00609">
    <property type="entry name" value="AAT_like"/>
    <property type="match status" value="1"/>
</dbReference>
<feature type="coiled-coil region" evidence="6">
    <location>
        <begin position="967"/>
        <end position="994"/>
    </location>
</feature>
<dbReference type="Gene3D" id="3.90.1150.10">
    <property type="entry name" value="Aspartate Aminotransferase, domain 1"/>
    <property type="match status" value="1"/>
</dbReference>